<dbReference type="EMBL" id="CAMXCT010000929">
    <property type="protein sequence ID" value="CAI3984869.1"/>
    <property type="molecule type" value="Genomic_DNA"/>
</dbReference>
<evidence type="ECO:0000313" key="9">
    <source>
        <dbReference type="EMBL" id="CAL4772181.1"/>
    </source>
</evidence>
<evidence type="ECO:0000256" key="5">
    <source>
        <dbReference type="ARBA" id="ARBA00023136"/>
    </source>
</evidence>
<feature type="transmembrane region" description="Helical" evidence="7">
    <location>
        <begin position="231"/>
        <end position="256"/>
    </location>
</feature>
<accession>A0A9P1C4G2</accession>
<evidence type="ECO:0000256" key="1">
    <source>
        <dbReference type="ARBA" id="ARBA00004141"/>
    </source>
</evidence>
<feature type="transmembrane region" description="Helical" evidence="7">
    <location>
        <begin position="282"/>
        <end position="303"/>
    </location>
</feature>
<dbReference type="OrthoDB" id="420519at2759"/>
<keyword evidence="4 7" id="KW-1133">Transmembrane helix</keyword>
<dbReference type="GO" id="GO:0005886">
    <property type="term" value="C:plasma membrane"/>
    <property type="evidence" value="ECO:0007669"/>
    <property type="project" value="UniProtKB-SubCell"/>
</dbReference>
<dbReference type="PANTHER" id="PTHR12385">
    <property type="entry name" value="CHOLINE TRANSPORTER-LIKE (SLC FAMILY 44)"/>
    <property type="match status" value="1"/>
</dbReference>
<name>A0A9P1C4G2_9DINO</name>
<organism evidence="8">
    <name type="scientific">Cladocopium goreaui</name>
    <dbReference type="NCBI Taxonomy" id="2562237"/>
    <lineage>
        <taxon>Eukaryota</taxon>
        <taxon>Sar</taxon>
        <taxon>Alveolata</taxon>
        <taxon>Dinophyceae</taxon>
        <taxon>Suessiales</taxon>
        <taxon>Symbiodiniaceae</taxon>
        <taxon>Cladocopium</taxon>
    </lineage>
</organism>
<comment type="subcellular location">
    <subcellularLocation>
        <location evidence="7">Cell membrane</location>
        <topology evidence="7">Multi-pass membrane protein</topology>
    </subcellularLocation>
    <subcellularLocation>
        <location evidence="1">Membrane</location>
        <topology evidence="1">Multi-pass membrane protein</topology>
    </subcellularLocation>
</comment>
<dbReference type="EMBL" id="CAMXCT030000929">
    <property type="protein sequence ID" value="CAL4772181.1"/>
    <property type="molecule type" value="Genomic_DNA"/>
</dbReference>
<dbReference type="EMBL" id="CAMXCT020000929">
    <property type="protein sequence ID" value="CAL1138244.1"/>
    <property type="molecule type" value="Genomic_DNA"/>
</dbReference>
<keyword evidence="6" id="KW-0325">Glycoprotein</keyword>
<sequence>MPAVFPRADEVKVKPLACNDKWCILVFALVITGMAGLTWWATAKEGANIERLIHPVDYSGQVCGYSPEVKDKPFLYVCGKANAGFEGNYPTQLDFQSRTCVSECPKLGGEVACIGKPLVTPYAVDSQDHNGINVHGVQVLKTVTWRVSQAVTYQKAYPTEPFRHMMCAPGWEAPNDLRDQIIFGAASPLSKSGEAFGSLLTAWPVLLAVFFIATVLSLLFLLLMTHYAGPVLFIAIVLADILIFLLGLFFAMGIFFDPFNTGGWYQSVNPIERTIYGEWARVLSLLVGVILCGMGVLLLHALYHSSERIDEPVGLIHASMEFIFEPSGSSVKFLILVPFLSSIFTVAMVGFAILCFMLVLTAGPVDSRGIVIDGHHYPSMYKGIQKPWNGFGWDISMFLFVAGFIWLVELMVAVQQYTVTHCVCNWFFQPIKMLPSKEKEKEKNAPKKPDSHEASISYQHPASSSFIQHQSALTSRPGSVEQLKLGVLCGRPHALWAPPQIITDPTMADPVFWKRAGTPNQFLFSVS</sequence>
<evidence type="ECO:0000256" key="7">
    <source>
        <dbReference type="RuleBase" id="RU368066"/>
    </source>
</evidence>
<proteinExistence type="inferred from homology"/>
<comment type="caution">
    <text evidence="7">Lacks conserved residue(s) required for the propagation of feature annotation.</text>
</comment>
<evidence type="ECO:0000313" key="10">
    <source>
        <dbReference type="Proteomes" id="UP001152797"/>
    </source>
</evidence>
<evidence type="ECO:0000313" key="8">
    <source>
        <dbReference type="EMBL" id="CAI3984869.1"/>
    </source>
</evidence>
<keyword evidence="5 7" id="KW-0472">Membrane</keyword>
<protein>
    <recommendedName>
        <fullName evidence="7">Choline transporter-like protein</fullName>
    </recommendedName>
</protein>
<reference evidence="8" key="1">
    <citation type="submission" date="2022-10" db="EMBL/GenBank/DDBJ databases">
        <authorList>
            <person name="Chen Y."/>
            <person name="Dougan E. K."/>
            <person name="Chan C."/>
            <person name="Rhodes N."/>
            <person name="Thang M."/>
        </authorList>
    </citation>
    <scope>NUCLEOTIDE SEQUENCE</scope>
</reference>
<keyword evidence="3 7" id="KW-0812">Transmembrane</keyword>
<dbReference type="GO" id="GO:0022857">
    <property type="term" value="F:transmembrane transporter activity"/>
    <property type="evidence" value="ECO:0007669"/>
    <property type="project" value="UniProtKB-UniRule"/>
</dbReference>
<reference evidence="9 10" key="2">
    <citation type="submission" date="2024-05" db="EMBL/GenBank/DDBJ databases">
        <authorList>
            <person name="Chen Y."/>
            <person name="Shah S."/>
            <person name="Dougan E. K."/>
            <person name="Thang M."/>
            <person name="Chan C."/>
        </authorList>
    </citation>
    <scope>NUCLEOTIDE SEQUENCE [LARGE SCALE GENOMIC DNA]</scope>
</reference>
<feature type="transmembrane region" description="Helical" evidence="7">
    <location>
        <begin position="22"/>
        <end position="42"/>
    </location>
</feature>
<feature type="transmembrane region" description="Helical" evidence="7">
    <location>
        <begin position="333"/>
        <end position="359"/>
    </location>
</feature>
<dbReference type="Pfam" id="PF04515">
    <property type="entry name" value="Choline_transpo"/>
    <property type="match status" value="1"/>
</dbReference>
<evidence type="ECO:0000256" key="6">
    <source>
        <dbReference type="ARBA" id="ARBA00023180"/>
    </source>
</evidence>
<dbReference type="InterPro" id="IPR007603">
    <property type="entry name" value="Choline_transptr-like"/>
</dbReference>
<evidence type="ECO:0000256" key="3">
    <source>
        <dbReference type="ARBA" id="ARBA00022692"/>
    </source>
</evidence>
<dbReference type="AlphaFoldDB" id="A0A9P1C4G2"/>
<dbReference type="PANTHER" id="PTHR12385:SF14">
    <property type="entry name" value="CHOLINE TRANSPORTER-LIKE 2"/>
    <property type="match status" value="1"/>
</dbReference>
<feature type="transmembrane region" description="Helical" evidence="7">
    <location>
        <begin position="202"/>
        <end position="224"/>
    </location>
</feature>
<gene>
    <name evidence="8" type="ORF">C1SCF055_LOCUS12372</name>
</gene>
<comment type="function">
    <text evidence="7">Choline transporter.</text>
</comment>
<feature type="transmembrane region" description="Helical" evidence="7">
    <location>
        <begin position="390"/>
        <end position="408"/>
    </location>
</feature>
<comment type="similarity">
    <text evidence="2 7">Belongs to the CTL (choline transporter-like) family.</text>
</comment>
<dbReference type="Proteomes" id="UP001152797">
    <property type="component" value="Unassembled WGS sequence"/>
</dbReference>
<evidence type="ECO:0000256" key="4">
    <source>
        <dbReference type="ARBA" id="ARBA00022989"/>
    </source>
</evidence>
<comment type="caution">
    <text evidence="8">The sequence shown here is derived from an EMBL/GenBank/DDBJ whole genome shotgun (WGS) entry which is preliminary data.</text>
</comment>
<keyword evidence="10" id="KW-1185">Reference proteome</keyword>
<evidence type="ECO:0000256" key="2">
    <source>
        <dbReference type="ARBA" id="ARBA00007168"/>
    </source>
</evidence>